<dbReference type="AlphaFoldDB" id="J5TRT2"/>
<proteinExistence type="predicted"/>
<reference evidence="2 3" key="1">
    <citation type="journal article" date="2012" name="Eukaryot. Cell">
        <title>Draft genome sequence of CBS 2479, the standard type strain of Trichosporon asahii.</title>
        <authorList>
            <person name="Yang R.Y."/>
            <person name="Li H.T."/>
            <person name="Zhu H."/>
            <person name="Zhou G.P."/>
            <person name="Wang M."/>
            <person name="Wang L."/>
        </authorList>
    </citation>
    <scope>NUCLEOTIDE SEQUENCE [LARGE SCALE GENOMIC DNA]</scope>
    <source>
        <strain evidence="3">ATCC 90039 / CBS 2479 / JCM 2466 / KCTC 7840 / NCYC 2677 / UAMH 7654</strain>
    </source>
</reference>
<feature type="compositionally biased region" description="Basic residues" evidence="1">
    <location>
        <begin position="177"/>
        <end position="189"/>
    </location>
</feature>
<feature type="compositionally biased region" description="Basic and acidic residues" evidence="1">
    <location>
        <begin position="240"/>
        <end position="250"/>
    </location>
</feature>
<name>J5TRT2_TRIAS</name>
<feature type="compositionally biased region" description="Low complexity" evidence="1">
    <location>
        <begin position="216"/>
        <end position="239"/>
    </location>
</feature>
<accession>J5TRT2</accession>
<dbReference type="KEGG" id="tasa:A1Q1_04623"/>
<comment type="caution">
    <text evidence="2">The sequence shown here is derived from an EMBL/GenBank/DDBJ whole genome shotgun (WGS) entry which is preliminary data.</text>
</comment>
<dbReference type="EMBL" id="ALBS01000027">
    <property type="protein sequence ID" value="EJT52411.1"/>
    <property type="molecule type" value="Genomic_DNA"/>
</dbReference>
<feature type="compositionally biased region" description="Low complexity" evidence="1">
    <location>
        <begin position="284"/>
        <end position="350"/>
    </location>
</feature>
<feature type="compositionally biased region" description="Polar residues" evidence="1">
    <location>
        <begin position="251"/>
        <end position="273"/>
    </location>
</feature>
<sequence>MWVTFLPRRNPLTGRPLPIDRSQGNVAALVNRFQIAADRDARLAAREARRVVSAPVKPGTFLDGNSVLGLSSSFDSGPDSNSTTSLPTSISTPAVVDASSIPSIPSISSASPSPTDPEVDAAASAHAPDVSTQESDPAQAPSPPPSIGQVVDQKQGGKDDKDKENASVNQSHDDHPRRRTAPKSPHASHKSPLSPSTTTKPLSHSRSKANLRPDATTSPRSTKSTPKLKPSSTGGTHSSTSERLREREPRTSASPQKHTASSLAKSKSRPQSPNDHHTPHPRPRSSVGSSRSPPVTTTAPRRPRTSTASTISNDSTPRSTSSTSRLMQGTAASRARAAATRAEAMATPTRVKARTSRDNLVTSPSSASKSLNRKASRPSLATAEKAVARAEKAVKRVERALERSGHSDSGHSAEHEPEPEILAA</sequence>
<dbReference type="RefSeq" id="XP_014183530.1">
    <property type="nucleotide sequence ID" value="XM_014328055.1"/>
</dbReference>
<organism evidence="2 3">
    <name type="scientific">Trichosporon asahii var. asahii (strain ATCC 90039 / CBS 2479 / JCM 2466 / KCTC 7840 / NBRC 103889/ NCYC 2677 / UAMH 7654)</name>
    <name type="common">Yeast</name>
    <dbReference type="NCBI Taxonomy" id="1186058"/>
    <lineage>
        <taxon>Eukaryota</taxon>
        <taxon>Fungi</taxon>
        <taxon>Dikarya</taxon>
        <taxon>Basidiomycota</taxon>
        <taxon>Agaricomycotina</taxon>
        <taxon>Tremellomycetes</taxon>
        <taxon>Trichosporonales</taxon>
        <taxon>Trichosporonaceae</taxon>
        <taxon>Trichosporon</taxon>
    </lineage>
</organism>
<dbReference type="Proteomes" id="UP000002748">
    <property type="component" value="Unassembled WGS sequence"/>
</dbReference>
<gene>
    <name evidence="2" type="ORF">A1Q1_04623</name>
</gene>
<protein>
    <submittedName>
        <fullName evidence="2">Uncharacterized protein</fullName>
    </submittedName>
</protein>
<feature type="compositionally biased region" description="Polar residues" evidence="1">
    <location>
        <begin position="358"/>
        <end position="370"/>
    </location>
</feature>
<feature type="compositionally biased region" description="Basic and acidic residues" evidence="1">
    <location>
        <begin position="155"/>
        <end position="176"/>
    </location>
</feature>
<feature type="compositionally biased region" description="Basic and acidic residues" evidence="1">
    <location>
        <begin position="386"/>
        <end position="418"/>
    </location>
</feature>
<dbReference type="VEuPathDB" id="FungiDB:A1Q1_04623"/>
<evidence type="ECO:0000313" key="2">
    <source>
        <dbReference type="EMBL" id="EJT52411.1"/>
    </source>
</evidence>
<feature type="region of interest" description="Disordered" evidence="1">
    <location>
        <begin position="103"/>
        <end position="424"/>
    </location>
</feature>
<dbReference type="GeneID" id="25988135"/>
<evidence type="ECO:0000256" key="1">
    <source>
        <dbReference type="SAM" id="MobiDB-lite"/>
    </source>
</evidence>
<dbReference type="HOGENOM" id="CLU_647566_0_0_1"/>
<evidence type="ECO:0000313" key="3">
    <source>
        <dbReference type="Proteomes" id="UP000002748"/>
    </source>
</evidence>
<feature type="compositionally biased region" description="Polar residues" evidence="1">
    <location>
        <begin position="191"/>
        <end position="202"/>
    </location>
</feature>
<feature type="compositionally biased region" description="Low complexity" evidence="1">
    <location>
        <begin position="103"/>
        <end position="113"/>
    </location>
</feature>